<dbReference type="EMBL" id="CAMXCT020005024">
    <property type="protein sequence ID" value="CAL1164531.1"/>
    <property type="molecule type" value="Genomic_DNA"/>
</dbReference>
<evidence type="ECO:0000313" key="1">
    <source>
        <dbReference type="EMBL" id="CAI4011156.1"/>
    </source>
</evidence>
<name>A0A9P1GEM4_9DINO</name>
<accession>A0A9P1GEM4</accession>
<dbReference type="Pfam" id="PF00300">
    <property type="entry name" value="His_Phos_1"/>
    <property type="match status" value="1"/>
</dbReference>
<protein>
    <submittedName>
        <fullName evidence="2">Transcription factor tau 55 kDa subunit</fullName>
    </submittedName>
</protein>
<sequence>MARRVLLLRHGERADGPNLPFAGIVGEAPLTATGCVQAQLTAAHLEKALEENSRPLVVTSPSLRCVQTAKIVANRLQADLYAEPGLADWPSAATKVHVDLPTVASAPIWDQPVLEETWEMAIERYQITCEGLARCDLALDRCLVLCSHQAMLEALQPSGWTSGHCALLDFWPSSSSISLQRLQQDCSAWRDRFVFLATVCSAQNPRQMFLSPVIPEVRTRLCPAPGEDLDLGSIGSIVALDLEEAPLMLVRSRRERHLLLFLHDAQGQLLHLASGLVLSFHERLMLGHRQNSGVLRWRLDGGKLLTEEGHHMVQTADKTLHLHCESGKTLAEQELNFELVPLSANEKTGRMVRGSESSWWLLTFPDWGRCLSCEEASRQPCRKIHVGKNGSSPKRGFTCAHEPAEVGKWNTMTELTKRRLTSFLHFRPRFAGRMSRKSPLLSRNSIDLQSSGQTLFLGHLKNLDPE</sequence>
<evidence type="ECO:0000313" key="3">
    <source>
        <dbReference type="Proteomes" id="UP001152797"/>
    </source>
</evidence>
<dbReference type="EMBL" id="CAMXCT030005024">
    <property type="protein sequence ID" value="CAL4798468.1"/>
    <property type="molecule type" value="Genomic_DNA"/>
</dbReference>
<dbReference type="OrthoDB" id="414418at2759"/>
<dbReference type="Gene3D" id="3.40.50.1240">
    <property type="entry name" value="Phosphoglycerate mutase-like"/>
    <property type="match status" value="1"/>
</dbReference>
<organism evidence="1">
    <name type="scientific">Cladocopium goreaui</name>
    <dbReference type="NCBI Taxonomy" id="2562237"/>
    <lineage>
        <taxon>Eukaryota</taxon>
        <taxon>Sar</taxon>
        <taxon>Alveolata</taxon>
        <taxon>Dinophyceae</taxon>
        <taxon>Suessiales</taxon>
        <taxon>Symbiodiniaceae</taxon>
        <taxon>Cladocopium</taxon>
    </lineage>
</organism>
<comment type="caution">
    <text evidence="1">The sequence shown here is derived from an EMBL/GenBank/DDBJ whole genome shotgun (WGS) entry which is preliminary data.</text>
</comment>
<proteinExistence type="predicted"/>
<dbReference type="AlphaFoldDB" id="A0A9P1GEM4"/>
<dbReference type="PANTHER" id="PTHR16469">
    <property type="entry name" value="UBIQUITIN-ASSOCIATED AND SH3 DOMAIN-CONTAINING BA-RELATED"/>
    <property type="match status" value="1"/>
</dbReference>
<dbReference type="EMBL" id="CAMXCT010005024">
    <property type="protein sequence ID" value="CAI4011156.1"/>
    <property type="molecule type" value="Genomic_DNA"/>
</dbReference>
<dbReference type="InterPro" id="IPR051710">
    <property type="entry name" value="Phosphatase_SH3-domain"/>
</dbReference>
<dbReference type="InterPro" id="IPR013078">
    <property type="entry name" value="His_Pase_superF_clade-1"/>
</dbReference>
<dbReference type="InterPro" id="IPR029033">
    <property type="entry name" value="His_PPase_superfam"/>
</dbReference>
<keyword evidence="3" id="KW-1185">Reference proteome</keyword>
<evidence type="ECO:0000313" key="2">
    <source>
        <dbReference type="EMBL" id="CAL4798468.1"/>
    </source>
</evidence>
<reference evidence="2 3" key="2">
    <citation type="submission" date="2024-05" db="EMBL/GenBank/DDBJ databases">
        <authorList>
            <person name="Chen Y."/>
            <person name="Shah S."/>
            <person name="Dougan E. K."/>
            <person name="Thang M."/>
            <person name="Chan C."/>
        </authorList>
    </citation>
    <scope>NUCLEOTIDE SEQUENCE [LARGE SCALE GENOMIC DNA]</scope>
</reference>
<dbReference type="PANTHER" id="PTHR16469:SF27">
    <property type="entry name" value="UBIQUITIN-ASSOCIATED AND SH3 DOMAIN-CONTAINING BA-RELATED"/>
    <property type="match status" value="1"/>
</dbReference>
<dbReference type="SMART" id="SM00855">
    <property type="entry name" value="PGAM"/>
    <property type="match status" value="1"/>
</dbReference>
<gene>
    <name evidence="1" type="ORF">C1SCF055_LOCUS36346</name>
</gene>
<dbReference type="CDD" id="cd07067">
    <property type="entry name" value="HP_PGM_like"/>
    <property type="match status" value="1"/>
</dbReference>
<reference evidence="1" key="1">
    <citation type="submission" date="2022-10" db="EMBL/GenBank/DDBJ databases">
        <authorList>
            <person name="Chen Y."/>
            <person name="Dougan E. K."/>
            <person name="Chan C."/>
            <person name="Rhodes N."/>
            <person name="Thang M."/>
        </authorList>
    </citation>
    <scope>NUCLEOTIDE SEQUENCE</scope>
</reference>
<dbReference type="Proteomes" id="UP001152797">
    <property type="component" value="Unassembled WGS sequence"/>
</dbReference>
<dbReference type="SUPFAM" id="SSF53254">
    <property type="entry name" value="Phosphoglycerate mutase-like"/>
    <property type="match status" value="1"/>
</dbReference>